<protein>
    <submittedName>
        <fullName evidence="2">Uncharacterized protein</fullName>
    </submittedName>
</protein>
<accession>A0A7D5PBQ3</accession>
<dbReference type="AlphaFoldDB" id="A0A7D5PBQ3"/>
<dbReference type="EMBL" id="CP058909">
    <property type="protein sequence ID" value="QLH82442.1"/>
    <property type="molecule type" value="Genomic_DNA"/>
</dbReference>
<sequence length="156" mass="17349">MRVTREDLDGTQIQRLVVTDPQDTNHHVGECAGYLCPECMQADETLDQIWHDEDCSLAGEHGRDHYDELVPDVPGRPTPEFDDTHPITIVKYAETEGRGGLHEGEVLAFRCPCGNLDEDAFEVVHDQACPMADETEDPLTDHSDIPAEPPSPRSES</sequence>
<organism evidence="2 4">
    <name type="scientific">Halosimplex pelagicum</name>
    <dbReference type="NCBI Taxonomy" id="869886"/>
    <lineage>
        <taxon>Archaea</taxon>
        <taxon>Methanobacteriati</taxon>
        <taxon>Methanobacteriota</taxon>
        <taxon>Stenosarchaea group</taxon>
        <taxon>Halobacteria</taxon>
        <taxon>Halobacteriales</taxon>
        <taxon>Haloarculaceae</taxon>
        <taxon>Halosimplex</taxon>
    </lineage>
</organism>
<evidence type="ECO:0000313" key="4">
    <source>
        <dbReference type="Proteomes" id="UP000509346"/>
    </source>
</evidence>
<dbReference type="OrthoDB" id="273767at2157"/>
<dbReference type="GeneID" id="56083549"/>
<feature type="region of interest" description="Disordered" evidence="1">
    <location>
        <begin position="130"/>
        <end position="156"/>
    </location>
</feature>
<dbReference type="RefSeq" id="WP_179917593.1">
    <property type="nucleotide sequence ID" value="NZ_CP058909.1"/>
</dbReference>
<proteinExistence type="predicted"/>
<name>A0A7D5PBQ3_9EURY</name>
<keyword evidence="4" id="KW-1185">Reference proteome</keyword>
<dbReference type="KEGG" id="hpel:HZS54_12825"/>
<dbReference type="Proteomes" id="UP000509346">
    <property type="component" value="Chromosome"/>
</dbReference>
<feature type="compositionally biased region" description="Pro residues" evidence="1">
    <location>
        <begin position="147"/>
        <end position="156"/>
    </location>
</feature>
<evidence type="ECO:0000313" key="3">
    <source>
        <dbReference type="EMBL" id="QLH82498.1"/>
    </source>
</evidence>
<reference evidence="2 4" key="1">
    <citation type="submission" date="2020-07" db="EMBL/GenBank/DDBJ databases">
        <title>Halosimplex litoreum sp. nov. and Halosimplex rubrum sp. nov., isolated from different salt environments.</title>
        <authorList>
            <person name="Cui H."/>
        </authorList>
    </citation>
    <scope>NUCLEOTIDE SEQUENCE [LARGE SCALE GENOMIC DNA]</scope>
    <source>
        <strain evidence="2 4">R2</strain>
    </source>
</reference>
<evidence type="ECO:0000313" key="2">
    <source>
        <dbReference type="EMBL" id="QLH82442.1"/>
    </source>
</evidence>
<gene>
    <name evidence="2" type="ORF">HZS54_12825</name>
    <name evidence="3" type="ORF">HZS54_13130</name>
</gene>
<dbReference type="EMBL" id="CP058909">
    <property type="protein sequence ID" value="QLH82498.1"/>
    <property type="molecule type" value="Genomic_DNA"/>
</dbReference>
<dbReference type="KEGG" id="hpel:HZS54_13130"/>
<evidence type="ECO:0000256" key="1">
    <source>
        <dbReference type="SAM" id="MobiDB-lite"/>
    </source>
</evidence>